<dbReference type="EMBL" id="PVWO01000080">
    <property type="protein sequence ID" value="PSB57345.1"/>
    <property type="molecule type" value="Genomic_DNA"/>
</dbReference>
<organism evidence="1 2">
    <name type="scientific">Chamaesiphon polymorphus CCALA 037</name>
    <dbReference type="NCBI Taxonomy" id="2107692"/>
    <lineage>
        <taxon>Bacteria</taxon>
        <taxon>Bacillati</taxon>
        <taxon>Cyanobacteriota</taxon>
        <taxon>Cyanophyceae</taxon>
        <taxon>Gomontiellales</taxon>
        <taxon>Chamaesiphonaceae</taxon>
        <taxon>Chamaesiphon</taxon>
    </lineage>
</organism>
<protein>
    <submittedName>
        <fullName evidence="1">Uncharacterized protein</fullName>
    </submittedName>
</protein>
<evidence type="ECO:0000313" key="1">
    <source>
        <dbReference type="EMBL" id="PSB57345.1"/>
    </source>
</evidence>
<proteinExistence type="predicted"/>
<comment type="caution">
    <text evidence="1">The sequence shown here is derived from an EMBL/GenBank/DDBJ whole genome shotgun (WGS) entry which is preliminary data.</text>
</comment>
<name>A0A2T1GHZ4_9CYAN</name>
<sequence length="70" mass="8546">MKNFANYLELLCCHKYRITTYRSNVNMWIEYALEYNCEIDEDDGKEYEDVMLWPQDVMFHEPWDSGSYST</sequence>
<accession>A0A2T1GHZ4</accession>
<gene>
    <name evidence="1" type="ORF">C7B77_08745</name>
</gene>
<dbReference type="RefSeq" id="WP_106302944.1">
    <property type="nucleotide sequence ID" value="NZ_PVWO01000080.1"/>
</dbReference>
<dbReference type="AlphaFoldDB" id="A0A2T1GHZ4"/>
<evidence type="ECO:0000313" key="2">
    <source>
        <dbReference type="Proteomes" id="UP000238937"/>
    </source>
</evidence>
<keyword evidence="2" id="KW-1185">Reference proteome</keyword>
<dbReference type="Proteomes" id="UP000238937">
    <property type="component" value="Unassembled WGS sequence"/>
</dbReference>
<reference evidence="1 2" key="1">
    <citation type="submission" date="2018-03" db="EMBL/GenBank/DDBJ databases">
        <title>The ancient ancestry and fast evolution of plastids.</title>
        <authorList>
            <person name="Moore K.R."/>
            <person name="Magnabosco C."/>
            <person name="Momper L."/>
            <person name="Gold D.A."/>
            <person name="Bosak T."/>
            <person name="Fournier G.P."/>
        </authorList>
    </citation>
    <scope>NUCLEOTIDE SEQUENCE [LARGE SCALE GENOMIC DNA]</scope>
    <source>
        <strain evidence="1 2">CCALA 037</strain>
    </source>
</reference>